<accession>A0A395HRH9</accession>
<dbReference type="Proteomes" id="UP000248961">
    <property type="component" value="Unassembled WGS sequence"/>
</dbReference>
<dbReference type="PANTHER" id="PTHR35391:SF7">
    <property type="entry name" value="C2H2-TYPE DOMAIN-CONTAINING PROTEIN"/>
    <property type="match status" value="1"/>
</dbReference>
<feature type="domain" description="C2H2-type" evidence="2">
    <location>
        <begin position="275"/>
        <end position="297"/>
    </location>
</feature>
<evidence type="ECO:0000313" key="3">
    <source>
        <dbReference type="EMBL" id="RAL10370.1"/>
    </source>
</evidence>
<reference evidence="3 4" key="1">
    <citation type="submission" date="2018-02" db="EMBL/GenBank/DDBJ databases">
        <title>The genomes of Aspergillus section Nigri reveals drivers in fungal speciation.</title>
        <authorList>
            <consortium name="DOE Joint Genome Institute"/>
            <person name="Vesth T.C."/>
            <person name="Nybo J."/>
            <person name="Theobald S."/>
            <person name="Brandl J."/>
            <person name="Frisvad J.C."/>
            <person name="Nielsen K.F."/>
            <person name="Lyhne E.K."/>
            <person name="Kogle M.E."/>
            <person name="Kuo A."/>
            <person name="Riley R."/>
            <person name="Clum A."/>
            <person name="Nolan M."/>
            <person name="Lipzen A."/>
            <person name="Salamov A."/>
            <person name="Henrissat B."/>
            <person name="Wiebenga A."/>
            <person name="De vries R.P."/>
            <person name="Grigoriev I.V."/>
            <person name="Mortensen U.H."/>
            <person name="Andersen M.R."/>
            <person name="Baker S.E."/>
        </authorList>
    </citation>
    <scope>NUCLEOTIDE SEQUENCE [LARGE SCALE GENOMIC DNA]</scope>
    <source>
        <strain evidence="3 4">CBS 101889</strain>
    </source>
</reference>
<proteinExistence type="predicted"/>
<dbReference type="RefSeq" id="XP_025549524.1">
    <property type="nucleotide sequence ID" value="XM_025696424.1"/>
</dbReference>
<feature type="compositionally biased region" description="Polar residues" evidence="1">
    <location>
        <begin position="393"/>
        <end position="404"/>
    </location>
</feature>
<evidence type="ECO:0000256" key="1">
    <source>
        <dbReference type="SAM" id="MobiDB-lite"/>
    </source>
</evidence>
<dbReference type="VEuPathDB" id="FungiDB:BO97DRAFT_416134"/>
<dbReference type="OrthoDB" id="6133115at2759"/>
<keyword evidence="4" id="KW-1185">Reference proteome</keyword>
<dbReference type="EMBL" id="KZ824296">
    <property type="protein sequence ID" value="RAL10370.1"/>
    <property type="molecule type" value="Genomic_DNA"/>
</dbReference>
<organism evidence="3 4">
    <name type="scientific">Aspergillus homomorphus (strain CBS 101889)</name>
    <dbReference type="NCBI Taxonomy" id="1450537"/>
    <lineage>
        <taxon>Eukaryota</taxon>
        <taxon>Fungi</taxon>
        <taxon>Dikarya</taxon>
        <taxon>Ascomycota</taxon>
        <taxon>Pezizomycotina</taxon>
        <taxon>Eurotiomycetes</taxon>
        <taxon>Eurotiomycetidae</taxon>
        <taxon>Eurotiales</taxon>
        <taxon>Aspergillaceae</taxon>
        <taxon>Aspergillus</taxon>
        <taxon>Aspergillus subgen. Circumdati</taxon>
    </lineage>
</organism>
<feature type="region of interest" description="Disordered" evidence="1">
    <location>
        <begin position="196"/>
        <end position="220"/>
    </location>
</feature>
<dbReference type="PROSITE" id="PS00028">
    <property type="entry name" value="ZINC_FINGER_C2H2_1"/>
    <property type="match status" value="1"/>
</dbReference>
<gene>
    <name evidence="3" type="ORF">BO97DRAFT_416134</name>
</gene>
<evidence type="ECO:0000313" key="4">
    <source>
        <dbReference type="Proteomes" id="UP000248961"/>
    </source>
</evidence>
<feature type="compositionally biased region" description="Basic and acidic residues" evidence="1">
    <location>
        <begin position="471"/>
        <end position="481"/>
    </location>
</feature>
<feature type="compositionally biased region" description="Basic residues" evidence="1">
    <location>
        <begin position="196"/>
        <end position="213"/>
    </location>
</feature>
<dbReference type="PANTHER" id="PTHR35391">
    <property type="entry name" value="C2H2-TYPE DOMAIN-CONTAINING PROTEIN-RELATED"/>
    <property type="match status" value="1"/>
</dbReference>
<feature type="region of interest" description="Disordered" evidence="1">
    <location>
        <begin position="375"/>
        <end position="404"/>
    </location>
</feature>
<dbReference type="AlphaFoldDB" id="A0A395HRH9"/>
<dbReference type="InterPro" id="IPR013087">
    <property type="entry name" value="Znf_C2H2_type"/>
</dbReference>
<feature type="region of interest" description="Disordered" evidence="1">
    <location>
        <begin position="445"/>
        <end position="549"/>
    </location>
</feature>
<name>A0A395HRH9_ASPHC</name>
<sequence length="549" mass="63458">MVLSLISGSLYGQARSCKVQLKELVSIHAGIEMEKSLSFDALYVEFKRFVNESRFLRDKEASVRYQARDPETMRYFTNQFWSIRWNLLKLSFLPEPRLTYMDNVRRIISDMQEYLLDSDVWRHRYDYHHPKKQVPSSGAVYAVLDAGRKDVTSQFEEFVLKLIKQMFPGADPNLCTRIQTMVVDRRIAINYQQRHYRSRRSRHDSRHSGHRKSRDAVHSKSRALPDVFAWPHIPRRRRGEPNFQCRYCMVYLPAEDFDEVEWISHVLHDLRPYFCLWESCSKACGDVYSWIRHMRSHRAASAGKRSIPFDACPLCDAHEDELGPFDNRDTDLLKHIALHLEDAAMLALPGPMDELLRRHLRGRRIALRPVQPCARDGDVKVQPRERDSRAPEIQSQNRSSLSISKGRSESLLRVGDRETVVVECGSEAGQRVSFVIDQEADPAEHIAAQEEDPDDNYEVYPIDQEGEEGGDADHLEEHSEEDREEDLYLAAGPSENKTFEETPETGFNSGLAEVDRHSERQSMLAEPTSSVGRRKRSRIPRMLSPSGDS</sequence>
<dbReference type="GeneID" id="37200713"/>
<evidence type="ECO:0000259" key="2">
    <source>
        <dbReference type="PROSITE" id="PS00028"/>
    </source>
</evidence>
<protein>
    <recommendedName>
        <fullName evidence="2">C2H2-type domain-containing protein</fullName>
    </recommendedName>
</protein>
<dbReference type="STRING" id="1450537.A0A395HRH9"/>
<feature type="compositionally biased region" description="Basic and acidic residues" evidence="1">
    <location>
        <begin position="375"/>
        <end position="390"/>
    </location>
</feature>